<keyword evidence="2" id="KW-0479">Metal-binding</keyword>
<keyword evidence="7" id="KW-1185">Reference proteome</keyword>
<comment type="subcellular location">
    <subcellularLocation>
        <location evidence="1">Nucleus</location>
    </subcellularLocation>
</comment>
<gene>
    <name evidence="6" type="ORF">B0H16DRAFT_1883176</name>
</gene>
<sequence length="423" mass="47359">MDMAEKLIDIFLPFSSEVGFFLNTSRFRHSALIRHPIGHPSRPSPAVLAAVYLWGLRLSKQPFLTTQEPIFLFRALERLAKGLSGIHPQKAMHNLQAEILLSYYFFASGRFLEGRYHTAAAISLGLGSSIHMVRSAHSTSLSLLRPARDAVEEGERIHACWIAMILDKIWAVALSDAPNLDHQHESCAVDTPWPLEMNAYEEGRFSPTARYSNTFHNFVNCVPTSDTGMSTIALLSKATILWQRADSLARQWRPDMPWDQFTSFHTSFLALDSLIDTFRAGLVPLNCIAHLTPAMARILVVAHSIAYAATIRLHSVIPLAMDVNARCKRLTAARAVLEIVVAIPLHHFGFINPIMGTVWLSASQVLVDELHLLRRQHVPRQGEVEAHTMLFTRALEVLLTFSDSCPLLGYRISRIQEICVGMP</sequence>
<evidence type="ECO:0000256" key="2">
    <source>
        <dbReference type="ARBA" id="ARBA00022723"/>
    </source>
</evidence>
<keyword evidence="5" id="KW-0539">Nucleus</keyword>
<dbReference type="InterPro" id="IPR050815">
    <property type="entry name" value="TF_fung"/>
</dbReference>
<dbReference type="PANTHER" id="PTHR47338">
    <property type="entry name" value="ZN(II)2CYS6 TRANSCRIPTION FACTOR (EUROFUNG)-RELATED"/>
    <property type="match status" value="1"/>
</dbReference>
<dbReference type="GO" id="GO:0046872">
    <property type="term" value="F:metal ion binding"/>
    <property type="evidence" value="ECO:0007669"/>
    <property type="project" value="UniProtKB-KW"/>
</dbReference>
<evidence type="ECO:0000256" key="4">
    <source>
        <dbReference type="ARBA" id="ARBA00023163"/>
    </source>
</evidence>
<organism evidence="6 7">
    <name type="scientific">Mycena metata</name>
    <dbReference type="NCBI Taxonomy" id="1033252"/>
    <lineage>
        <taxon>Eukaryota</taxon>
        <taxon>Fungi</taxon>
        <taxon>Dikarya</taxon>
        <taxon>Basidiomycota</taxon>
        <taxon>Agaricomycotina</taxon>
        <taxon>Agaricomycetes</taxon>
        <taxon>Agaricomycetidae</taxon>
        <taxon>Agaricales</taxon>
        <taxon>Marasmiineae</taxon>
        <taxon>Mycenaceae</taxon>
        <taxon>Mycena</taxon>
    </lineage>
</organism>
<dbReference type="CDD" id="cd12148">
    <property type="entry name" value="fungal_TF_MHR"/>
    <property type="match status" value="1"/>
</dbReference>
<accession>A0AAD7JKC2</accession>
<evidence type="ECO:0000313" key="7">
    <source>
        <dbReference type="Proteomes" id="UP001215598"/>
    </source>
</evidence>
<evidence type="ECO:0000256" key="5">
    <source>
        <dbReference type="ARBA" id="ARBA00023242"/>
    </source>
</evidence>
<proteinExistence type="predicted"/>
<evidence type="ECO:0000313" key="6">
    <source>
        <dbReference type="EMBL" id="KAJ7765753.1"/>
    </source>
</evidence>
<protein>
    <recommendedName>
        <fullName evidence="8">Transcription factor domain-containing protein</fullName>
    </recommendedName>
</protein>
<name>A0AAD7JKC2_9AGAR</name>
<evidence type="ECO:0000256" key="3">
    <source>
        <dbReference type="ARBA" id="ARBA00023015"/>
    </source>
</evidence>
<dbReference type="GO" id="GO:0005634">
    <property type="term" value="C:nucleus"/>
    <property type="evidence" value="ECO:0007669"/>
    <property type="project" value="UniProtKB-SubCell"/>
</dbReference>
<reference evidence="6" key="1">
    <citation type="submission" date="2023-03" db="EMBL/GenBank/DDBJ databases">
        <title>Massive genome expansion in bonnet fungi (Mycena s.s.) driven by repeated elements and novel gene families across ecological guilds.</title>
        <authorList>
            <consortium name="Lawrence Berkeley National Laboratory"/>
            <person name="Harder C.B."/>
            <person name="Miyauchi S."/>
            <person name="Viragh M."/>
            <person name="Kuo A."/>
            <person name="Thoen E."/>
            <person name="Andreopoulos B."/>
            <person name="Lu D."/>
            <person name="Skrede I."/>
            <person name="Drula E."/>
            <person name="Henrissat B."/>
            <person name="Morin E."/>
            <person name="Kohler A."/>
            <person name="Barry K."/>
            <person name="LaButti K."/>
            <person name="Morin E."/>
            <person name="Salamov A."/>
            <person name="Lipzen A."/>
            <person name="Mereny Z."/>
            <person name="Hegedus B."/>
            <person name="Baldrian P."/>
            <person name="Stursova M."/>
            <person name="Weitz H."/>
            <person name="Taylor A."/>
            <person name="Grigoriev I.V."/>
            <person name="Nagy L.G."/>
            <person name="Martin F."/>
            <person name="Kauserud H."/>
        </authorList>
    </citation>
    <scope>NUCLEOTIDE SEQUENCE</scope>
    <source>
        <strain evidence="6">CBHHK182m</strain>
    </source>
</reference>
<dbReference type="PANTHER" id="PTHR47338:SF29">
    <property type="entry name" value="ZN(2)-C6 FUNGAL-TYPE DOMAIN-CONTAINING PROTEIN"/>
    <property type="match status" value="1"/>
</dbReference>
<dbReference type="Proteomes" id="UP001215598">
    <property type="component" value="Unassembled WGS sequence"/>
</dbReference>
<dbReference type="AlphaFoldDB" id="A0AAD7JKC2"/>
<evidence type="ECO:0008006" key="8">
    <source>
        <dbReference type="Google" id="ProtNLM"/>
    </source>
</evidence>
<comment type="caution">
    <text evidence="6">The sequence shown here is derived from an EMBL/GenBank/DDBJ whole genome shotgun (WGS) entry which is preliminary data.</text>
</comment>
<dbReference type="EMBL" id="JARKIB010000025">
    <property type="protein sequence ID" value="KAJ7765753.1"/>
    <property type="molecule type" value="Genomic_DNA"/>
</dbReference>
<keyword evidence="3" id="KW-0805">Transcription regulation</keyword>
<dbReference type="GO" id="GO:0000981">
    <property type="term" value="F:DNA-binding transcription factor activity, RNA polymerase II-specific"/>
    <property type="evidence" value="ECO:0007669"/>
    <property type="project" value="InterPro"/>
</dbReference>
<keyword evidence="4" id="KW-0804">Transcription</keyword>
<evidence type="ECO:0000256" key="1">
    <source>
        <dbReference type="ARBA" id="ARBA00004123"/>
    </source>
</evidence>